<feature type="non-terminal residue" evidence="2">
    <location>
        <position position="1"/>
    </location>
</feature>
<feature type="region of interest" description="Disordered" evidence="1">
    <location>
        <begin position="1"/>
        <end position="28"/>
    </location>
</feature>
<accession>A0AAN5D3M4</accession>
<evidence type="ECO:0000256" key="1">
    <source>
        <dbReference type="SAM" id="MobiDB-lite"/>
    </source>
</evidence>
<organism evidence="2 3">
    <name type="scientific">Pristionchus mayeri</name>
    <dbReference type="NCBI Taxonomy" id="1317129"/>
    <lineage>
        <taxon>Eukaryota</taxon>
        <taxon>Metazoa</taxon>
        <taxon>Ecdysozoa</taxon>
        <taxon>Nematoda</taxon>
        <taxon>Chromadorea</taxon>
        <taxon>Rhabditida</taxon>
        <taxon>Rhabditina</taxon>
        <taxon>Diplogasteromorpha</taxon>
        <taxon>Diplogasteroidea</taxon>
        <taxon>Neodiplogasteridae</taxon>
        <taxon>Pristionchus</taxon>
    </lineage>
</organism>
<feature type="compositionally biased region" description="Polar residues" evidence="1">
    <location>
        <begin position="16"/>
        <end position="25"/>
    </location>
</feature>
<sequence length="80" mass="9288">SVLSISDGGPRMQQYPLPSQTSTNGKTDDVKNISLTILDESHPEYDIFHEYYEASENSVEIIKGQPDYYKSWTVFKRKKW</sequence>
<reference evidence="3" key="1">
    <citation type="submission" date="2022-10" db="EMBL/GenBank/DDBJ databases">
        <title>Genome assembly of Pristionchus species.</title>
        <authorList>
            <person name="Yoshida K."/>
            <person name="Sommer R.J."/>
        </authorList>
    </citation>
    <scope>NUCLEOTIDE SEQUENCE [LARGE SCALE GENOMIC DNA]</scope>
    <source>
        <strain evidence="3">RS5460</strain>
    </source>
</reference>
<evidence type="ECO:0000313" key="2">
    <source>
        <dbReference type="EMBL" id="GMR56226.1"/>
    </source>
</evidence>
<proteinExistence type="predicted"/>
<dbReference type="AlphaFoldDB" id="A0AAN5D3M4"/>
<comment type="caution">
    <text evidence="2">The sequence shown here is derived from an EMBL/GenBank/DDBJ whole genome shotgun (WGS) entry which is preliminary data.</text>
</comment>
<keyword evidence="3" id="KW-1185">Reference proteome</keyword>
<dbReference type="EMBL" id="BTRK01000005">
    <property type="protein sequence ID" value="GMR56226.1"/>
    <property type="molecule type" value="Genomic_DNA"/>
</dbReference>
<name>A0AAN5D3M4_9BILA</name>
<feature type="non-terminal residue" evidence="2">
    <location>
        <position position="80"/>
    </location>
</feature>
<evidence type="ECO:0000313" key="3">
    <source>
        <dbReference type="Proteomes" id="UP001328107"/>
    </source>
</evidence>
<protein>
    <submittedName>
        <fullName evidence="2">Uncharacterized protein</fullName>
    </submittedName>
</protein>
<dbReference type="Proteomes" id="UP001328107">
    <property type="component" value="Unassembled WGS sequence"/>
</dbReference>
<gene>
    <name evidence="2" type="ORF">PMAYCL1PPCAC_26421</name>
</gene>